<name>A0A8X6NI63_NEPPI</name>
<dbReference type="EMBL" id="BMAW01058293">
    <property type="protein sequence ID" value="GFT15535.1"/>
    <property type="molecule type" value="Genomic_DNA"/>
</dbReference>
<reference evidence="1" key="1">
    <citation type="submission" date="2020-08" db="EMBL/GenBank/DDBJ databases">
        <title>Multicomponent nature underlies the extraordinary mechanical properties of spider dragline silk.</title>
        <authorList>
            <person name="Kono N."/>
            <person name="Nakamura H."/>
            <person name="Mori M."/>
            <person name="Yoshida Y."/>
            <person name="Ohtoshi R."/>
            <person name="Malay A.D."/>
            <person name="Moran D.A.P."/>
            <person name="Tomita M."/>
            <person name="Numata K."/>
            <person name="Arakawa K."/>
        </authorList>
    </citation>
    <scope>NUCLEOTIDE SEQUENCE</scope>
</reference>
<gene>
    <name evidence="1" type="ORF">NPIL_56671</name>
</gene>
<evidence type="ECO:0000313" key="2">
    <source>
        <dbReference type="Proteomes" id="UP000887013"/>
    </source>
</evidence>
<sequence length="56" mass="6710">MKAFYDIILIQNNNNFLKRRFVLKRYSNHVASLHNNLLLFQGRLRSHNPDGVDLRK</sequence>
<protein>
    <submittedName>
        <fullName evidence="1">Uncharacterized protein</fullName>
    </submittedName>
</protein>
<evidence type="ECO:0000313" key="1">
    <source>
        <dbReference type="EMBL" id="GFT15535.1"/>
    </source>
</evidence>
<comment type="caution">
    <text evidence="1">The sequence shown here is derived from an EMBL/GenBank/DDBJ whole genome shotgun (WGS) entry which is preliminary data.</text>
</comment>
<dbReference type="Proteomes" id="UP000887013">
    <property type="component" value="Unassembled WGS sequence"/>
</dbReference>
<organism evidence="1 2">
    <name type="scientific">Nephila pilipes</name>
    <name type="common">Giant wood spider</name>
    <name type="synonym">Nephila maculata</name>
    <dbReference type="NCBI Taxonomy" id="299642"/>
    <lineage>
        <taxon>Eukaryota</taxon>
        <taxon>Metazoa</taxon>
        <taxon>Ecdysozoa</taxon>
        <taxon>Arthropoda</taxon>
        <taxon>Chelicerata</taxon>
        <taxon>Arachnida</taxon>
        <taxon>Araneae</taxon>
        <taxon>Araneomorphae</taxon>
        <taxon>Entelegynae</taxon>
        <taxon>Araneoidea</taxon>
        <taxon>Nephilidae</taxon>
        <taxon>Nephila</taxon>
    </lineage>
</organism>
<feature type="non-terminal residue" evidence="1">
    <location>
        <position position="56"/>
    </location>
</feature>
<keyword evidence="2" id="KW-1185">Reference proteome</keyword>
<proteinExistence type="predicted"/>
<accession>A0A8X6NI63</accession>
<dbReference type="AlphaFoldDB" id="A0A8X6NI63"/>